<dbReference type="Gene3D" id="1.20.1250.20">
    <property type="entry name" value="MFS general substrate transporter like domains"/>
    <property type="match status" value="2"/>
</dbReference>
<feature type="transmembrane region" description="Helical" evidence="10">
    <location>
        <begin position="382"/>
        <end position="406"/>
    </location>
</feature>
<feature type="transmembrane region" description="Helical" evidence="10">
    <location>
        <begin position="254"/>
        <end position="277"/>
    </location>
</feature>
<sequence>MQIDDDLHGSVSRPPTTTDVTDTKARRASIAGFVGTAIEYYDFSIYGFLTIYFATLFFPNENPAVEVITALAVFGSAYIARPLGGVVLGWYGDRVGRMPVLLISVIGVGVCAGVIGLMPTYEHIGLAAPILVVLVRLVQGFCAGGEVMGALTYVAESSPARKRGFFSSLTVMGSSVGFALAAVSVGVMNALVDDAAMASWGWRIPFLVCIPLSIGAFLVRRHLSDSMEFAKTVEPNEIVKAPVVEVLRNHAKTLLGGIALAIAITGAGYVGLSYMPVYLVKTLGFEPSATSWVVAGSIVAALVIFPIAGRLSDQIGRRRVFIWATSLYAVLAYPIFMAISIADNLVVIWLILAIFMMLSGMQSVGAMTLLPEVFPAKVRMTGSALSHNLGIVLGGAFAGFICAQLVRVTGSAIAPAYFVIAVAIVGLGGLVLLRDPAAARIDAMSKTIEHP</sequence>
<feature type="transmembrane region" description="Helical" evidence="10">
    <location>
        <begin position="124"/>
        <end position="153"/>
    </location>
</feature>
<evidence type="ECO:0000256" key="9">
    <source>
        <dbReference type="SAM" id="MobiDB-lite"/>
    </source>
</evidence>
<dbReference type="InterPro" id="IPR005829">
    <property type="entry name" value="Sugar_transporter_CS"/>
</dbReference>
<dbReference type="InterPro" id="IPR051084">
    <property type="entry name" value="H+-coupled_symporters"/>
</dbReference>
<evidence type="ECO:0000256" key="6">
    <source>
        <dbReference type="ARBA" id="ARBA00022847"/>
    </source>
</evidence>
<evidence type="ECO:0000259" key="11">
    <source>
        <dbReference type="PROSITE" id="PS50850"/>
    </source>
</evidence>
<dbReference type="Pfam" id="PF07690">
    <property type="entry name" value="MFS_1"/>
    <property type="match status" value="1"/>
</dbReference>
<evidence type="ECO:0000256" key="7">
    <source>
        <dbReference type="ARBA" id="ARBA00022989"/>
    </source>
</evidence>
<feature type="transmembrane region" description="Helical" evidence="10">
    <location>
        <begin position="347"/>
        <end position="370"/>
    </location>
</feature>
<dbReference type="Proteomes" id="UP001185863">
    <property type="component" value="Unassembled WGS sequence"/>
</dbReference>
<feature type="transmembrane region" description="Helical" evidence="10">
    <location>
        <begin position="67"/>
        <end position="91"/>
    </location>
</feature>
<dbReference type="PANTHER" id="PTHR43528">
    <property type="entry name" value="ALPHA-KETOGLUTARATE PERMEASE"/>
    <property type="match status" value="1"/>
</dbReference>
<keyword evidence="4" id="KW-1003">Cell membrane</keyword>
<evidence type="ECO:0000256" key="10">
    <source>
        <dbReference type="SAM" id="Phobius"/>
    </source>
</evidence>
<evidence type="ECO:0000256" key="2">
    <source>
        <dbReference type="ARBA" id="ARBA00008240"/>
    </source>
</evidence>
<dbReference type="GO" id="GO:0015293">
    <property type="term" value="F:symporter activity"/>
    <property type="evidence" value="ECO:0007669"/>
    <property type="project" value="UniProtKB-KW"/>
</dbReference>
<evidence type="ECO:0000256" key="5">
    <source>
        <dbReference type="ARBA" id="ARBA00022692"/>
    </source>
</evidence>
<feature type="transmembrane region" description="Helical" evidence="10">
    <location>
        <begin position="320"/>
        <end position="341"/>
    </location>
</feature>
<comment type="caution">
    <text evidence="12">The sequence shown here is derived from an EMBL/GenBank/DDBJ whole genome shotgun (WGS) entry which is preliminary data.</text>
</comment>
<feature type="region of interest" description="Disordered" evidence="9">
    <location>
        <begin position="1"/>
        <end position="20"/>
    </location>
</feature>
<proteinExistence type="inferred from homology"/>
<dbReference type="InterPro" id="IPR011701">
    <property type="entry name" value="MFS"/>
</dbReference>
<feature type="domain" description="Major facilitator superfamily (MFS) profile" evidence="11">
    <location>
        <begin position="28"/>
        <end position="440"/>
    </location>
</feature>
<feature type="transmembrane region" description="Helical" evidence="10">
    <location>
        <begin position="30"/>
        <end position="55"/>
    </location>
</feature>
<gene>
    <name evidence="12" type="ORF">R4315_13210</name>
</gene>
<evidence type="ECO:0000256" key="3">
    <source>
        <dbReference type="ARBA" id="ARBA00022448"/>
    </source>
</evidence>
<accession>A0AAE4UZC8</accession>
<dbReference type="Pfam" id="PF00083">
    <property type="entry name" value="Sugar_tr"/>
    <property type="match status" value="1"/>
</dbReference>
<keyword evidence="8 10" id="KW-0472">Membrane</keyword>
<dbReference type="PANTHER" id="PTHR43528:SF1">
    <property type="entry name" value="ALPHA-KETOGLUTARATE PERMEASE"/>
    <property type="match status" value="1"/>
</dbReference>
<keyword evidence="6" id="KW-0769">Symport</keyword>
<name>A0AAE4UZC8_9NOCA</name>
<protein>
    <submittedName>
        <fullName evidence="12">MFS transporter</fullName>
    </submittedName>
</protein>
<dbReference type="InterPro" id="IPR005828">
    <property type="entry name" value="MFS_sugar_transport-like"/>
</dbReference>
<feature type="transmembrane region" description="Helical" evidence="10">
    <location>
        <begin position="412"/>
        <end position="433"/>
    </location>
</feature>
<dbReference type="EMBL" id="JAWLUP010000026">
    <property type="protein sequence ID" value="MDV7265502.1"/>
    <property type="molecule type" value="Genomic_DNA"/>
</dbReference>
<feature type="transmembrane region" description="Helical" evidence="10">
    <location>
        <begin position="289"/>
        <end position="308"/>
    </location>
</feature>
<comment type="similarity">
    <text evidence="2">Belongs to the major facilitator superfamily. Metabolite:H+ Symporter (MHS) family (TC 2.A.1.6) family.</text>
</comment>
<keyword evidence="3" id="KW-0813">Transport</keyword>
<keyword evidence="5 10" id="KW-0812">Transmembrane</keyword>
<dbReference type="InterPro" id="IPR036259">
    <property type="entry name" value="MFS_trans_sf"/>
</dbReference>
<dbReference type="SUPFAM" id="SSF103473">
    <property type="entry name" value="MFS general substrate transporter"/>
    <property type="match status" value="1"/>
</dbReference>
<dbReference type="PROSITE" id="PS50850">
    <property type="entry name" value="MFS"/>
    <property type="match status" value="1"/>
</dbReference>
<organism evidence="12 13">
    <name type="scientific">Rhodococcus oxybenzonivorans</name>
    <dbReference type="NCBI Taxonomy" id="1990687"/>
    <lineage>
        <taxon>Bacteria</taxon>
        <taxon>Bacillati</taxon>
        <taxon>Actinomycetota</taxon>
        <taxon>Actinomycetes</taxon>
        <taxon>Mycobacteriales</taxon>
        <taxon>Nocardiaceae</taxon>
        <taxon>Rhodococcus</taxon>
    </lineage>
</organism>
<reference evidence="12" key="1">
    <citation type="submission" date="2023-10" db="EMBL/GenBank/DDBJ databases">
        <title>Development of a sustainable strategy for remediation of hydrocarbon-contaminated territories based on the waste exchange concept.</title>
        <authorList>
            <person name="Krivoruchko A."/>
        </authorList>
    </citation>
    <scope>NUCLEOTIDE SEQUENCE</scope>
    <source>
        <strain evidence="12">IEGM 68</strain>
    </source>
</reference>
<evidence type="ECO:0000313" key="12">
    <source>
        <dbReference type="EMBL" id="MDV7265502.1"/>
    </source>
</evidence>
<evidence type="ECO:0000256" key="8">
    <source>
        <dbReference type="ARBA" id="ARBA00023136"/>
    </source>
</evidence>
<dbReference type="GO" id="GO:0005886">
    <property type="term" value="C:plasma membrane"/>
    <property type="evidence" value="ECO:0007669"/>
    <property type="project" value="UniProtKB-SubCell"/>
</dbReference>
<feature type="transmembrane region" description="Helical" evidence="10">
    <location>
        <begin position="165"/>
        <end position="188"/>
    </location>
</feature>
<evidence type="ECO:0000256" key="4">
    <source>
        <dbReference type="ARBA" id="ARBA00022475"/>
    </source>
</evidence>
<dbReference type="PROSITE" id="PS00216">
    <property type="entry name" value="SUGAR_TRANSPORT_1"/>
    <property type="match status" value="1"/>
</dbReference>
<dbReference type="PROSITE" id="PS00217">
    <property type="entry name" value="SUGAR_TRANSPORT_2"/>
    <property type="match status" value="1"/>
</dbReference>
<feature type="transmembrane region" description="Helical" evidence="10">
    <location>
        <begin position="200"/>
        <end position="219"/>
    </location>
</feature>
<keyword evidence="7 10" id="KW-1133">Transmembrane helix</keyword>
<dbReference type="AlphaFoldDB" id="A0AAE4UZC8"/>
<dbReference type="InterPro" id="IPR020846">
    <property type="entry name" value="MFS_dom"/>
</dbReference>
<comment type="subcellular location">
    <subcellularLocation>
        <location evidence="1">Cell membrane</location>
        <topology evidence="1">Multi-pass membrane protein</topology>
    </subcellularLocation>
</comment>
<feature type="transmembrane region" description="Helical" evidence="10">
    <location>
        <begin position="98"/>
        <end position="118"/>
    </location>
</feature>
<evidence type="ECO:0000256" key="1">
    <source>
        <dbReference type="ARBA" id="ARBA00004651"/>
    </source>
</evidence>
<evidence type="ECO:0000313" key="13">
    <source>
        <dbReference type="Proteomes" id="UP001185863"/>
    </source>
</evidence>